<evidence type="ECO:0000256" key="5">
    <source>
        <dbReference type="ARBA" id="ARBA00023136"/>
    </source>
</evidence>
<dbReference type="PANTHER" id="PTHR34857">
    <property type="entry name" value="SLL0384 PROTEIN"/>
    <property type="match status" value="1"/>
</dbReference>
<evidence type="ECO:0000256" key="1">
    <source>
        <dbReference type="ARBA" id="ARBA00004141"/>
    </source>
</evidence>
<keyword evidence="2" id="KW-1003">Cell membrane</keyword>
<evidence type="ECO:0000313" key="8">
    <source>
        <dbReference type="EMBL" id="KAB1639279.1"/>
    </source>
</evidence>
<feature type="region of interest" description="Disordered" evidence="6">
    <location>
        <begin position="1"/>
        <end position="93"/>
    </location>
</feature>
<feature type="transmembrane region" description="Helical" evidence="7">
    <location>
        <begin position="146"/>
        <end position="166"/>
    </location>
</feature>
<dbReference type="GO" id="GO:0005886">
    <property type="term" value="C:plasma membrane"/>
    <property type="evidence" value="ECO:0007669"/>
    <property type="project" value="UniProtKB-ARBA"/>
</dbReference>
<evidence type="ECO:0000256" key="2">
    <source>
        <dbReference type="ARBA" id="ARBA00022475"/>
    </source>
</evidence>
<gene>
    <name evidence="8" type="ORF">F8O03_02765</name>
</gene>
<comment type="caution">
    <text evidence="8">The sequence shown here is derived from an EMBL/GenBank/DDBJ whole genome shotgun (WGS) entry which is preliminary data.</text>
</comment>
<feature type="transmembrane region" description="Helical" evidence="7">
    <location>
        <begin position="318"/>
        <end position="339"/>
    </location>
</feature>
<dbReference type="InterPro" id="IPR051611">
    <property type="entry name" value="ECF_transporter_component"/>
</dbReference>
<dbReference type="AlphaFoldDB" id="A0A7J5B516"/>
<keyword evidence="3 7" id="KW-0812">Transmembrane</keyword>
<dbReference type="OrthoDB" id="6400at2"/>
<evidence type="ECO:0000256" key="7">
    <source>
        <dbReference type="SAM" id="Phobius"/>
    </source>
</evidence>
<dbReference type="Pfam" id="PF02361">
    <property type="entry name" value="CbiQ"/>
    <property type="match status" value="1"/>
</dbReference>
<sequence>MRCALLEPRASGRVRACPSRARARRRRTPRRHDAVRAAARPRAPGSGGPRAHAAARLARPAGSPGSARAADPPQARRSRRAGGRVSGTTRPAGRYLERRNPTVKLAVLFACSLATLFVLNPVTLGVLTMLAVVAVLTTTRLAPLQLLAASVPFVAFGVGLVTVNALSRPGTELLPDLPVRLTSEGLAIGVALALRTTVIGMLSIAFIASTPPRELMTSLTQHAMLSPRFAYALLAGFRLLQLLPSEWLSIRAAQAVRAPLGRDGMPRTGLTGFGSAAFALLVVSIRSGERIAQALESRGLGAGPRTVWRPVALDARDAALAGIVLTAFTLTAAAGAAAGTGLSLV</sequence>
<protein>
    <submittedName>
        <fullName evidence="8">Energy-coupling factor transporter transmembrane protein EcfT</fullName>
    </submittedName>
</protein>
<proteinExistence type="predicted"/>
<keyword evidence="4 7" id="KW-1133">Transmembrane helix</keyword>
<feature type="compositionally biased region" description="Low complexity" evidence="6">
    <location>
        <begin position="36"/>
        <end position="65"/>
    </location>
</feature>
<dbReference type="InterPro" id="IPR003339">
    <property type="entry name" value="ABC/ECF_trnsptr_transmembrane"/>
</dbReference>
<dbReference type="EMBL" id="WBJX01000001">
    <property type="protein sequence ID" value="KAB1639279.1"/>
    <property type="molecule type" value="Genomic_DNA"/>
</dbReference>
<dbReference type="CDD" id="cd16914">
    <property type="entry name" value="EcfT"/>
    <property type="match status" value="1"/>
</dbReference>
<name>A0A7J5B516_9MICO</name>
<dbReference type="Proteomes" id="UP000490386">
    <property type="component" value="Unassembled WGS sequence"/>
</dbReference>
<keyword evidence="9" id="KW-1185">Reference proteome</keyword>
<reference evidence="8 9" key="1">
    <citation type="submission" date="2019-09" db="EMBL/GenBank/DDBJ databases">
        <title>Phylogeny of genus Pseudoclavibacter and closely related genus.</title>
        <authorList>
            <person name="Li Y."/>
        </authorList>
    </citation>
    <scope>NUCLEOTIDE SEQUENCE [LARGE SCALE GENOMIC DNA]</scope>
    <source>
        <strain evidence="8 9">THG-MD12</strain>
    </source>
</reference>
<feature type="transmembrane region" description="Helical" evidence="7">
    <location>
        <begin position="186"/>
        <end position="208"/>
    </location>
</feature>
<feature type="transmembrane region" description="Helical" evidence="7">
    <location>
        <begin position="105"/>
        <end position="134"/>
    </location>
</feature>
<evidence type="ECO:0000256" key="3">
    <source>
        <dbReference type="ARBA" id="ARBA00022692"/>
    </source>
</evidence>
<dbReference type="PANTHER" id="PTHR34857:SF2">
    <property type="entry name" value="SLL0384 PROTEIN"/>
    <property type="match status" value="1"/>
</dbReference>
<organism evidence="8 9">
    <name type="scientific">Pseudoclavibacter terrae</name>
    <dbReference type="NCBI Taxonomy" id="1530195"/>
    <lineage>
        <taxon>Bacteria</taxon>
        <taxon>Bacillati</taxon>
        <taxon>Actinomycetota</taxon>
        <taxon>Actinomycetes</taxon>
        <taxon>Micrococcales</taxon>
        <taxon>Microbacteriaceae</taxon>
        <taxon>Pseudoclavibacter</taxon>
    </lineage>
</organism>
<evidence type="ECO:0000313" key="9">
    <source>
        <dbReference type="Proteomes" id="UP000490386"/>
    </source>
</evidence>
<evidence type="ECO:0000256" key="6">
    <source>
        <dbReference type="SAM" id="MobiDB-lite"/>
    </source>
</evidence>
<accession>A0A7J5B516</accession>
<evidence type="ECO:0000256" key="4">
    <source>
        <dbReference type="ARBA" id="ARBA00022989"/>
    </source>
</evidence>
<feature type="compositionally biased region" description="Basic residues" evidence="6">
    <location>
        <begin position="21"/>
        <end position="30"/>
    </location>
</feature>
<keyword evidence="5 7" id="KW-0472">Membrane</keyword>
<comment type="subcellular location">
    <subcellularLocation>
        <location evidence="1">Membrane</location>
        <topology evidence="1">Multi-pass membrane protein</topology>
    </subcellularLocation>
</comment>